<feature type="region of interest" description="Disordered" evidence="1">
    <location>
        <begin position="45"/>
        <end position="133"/>
    </location>
</feature>
<reference evidence="2" key="2">
    <citation type="journal article" date="2023" name="IMA Fungus">
        <title>Comparative genomic study of the Penicillium genus elucidates a diverse pangenome and 15 lateral gene transfer events.</title>
        <authorList>
            <person name="Petersen C."/>
            <person name="Sorensen T."/>
            <person name="Nielsen M.R."/>
            <person name="Sondergaard T.E."/>
            <person name="Sorensen J.L."/>
            <person name="Fitzpatrick D.A."/>
            <person name="Frisvad J.C."/>
            <person name="Nielsen K.L."/>
        </authorList>
    </citation>
    <scope>NUCLEOTIDE SEQUENCE</scope>
    <source>
        <strain evidence="2">IBT 34128</strain>
    </source>
</reference>
<name>A0A9W9EQQ0_9EURO</name>
<dbReference type="RefSeq" id="XP_056508382.1">
    <property type="nucleotide sequence ID" value="XM_056658089.1"/>
</dbReference>
<evidence type="ECO:0000313" key="3">
    <source>
        <dbReference type="Proteomes" id="UP001141434"/>
    </source>
</evidence>
<dbReference type="OrthoDB" id="3360421at2759"/>
<evidence type="ECO:0008006" key="4">
    <source>
        <dbReference type="Google" id="ProtNLM"/>
    </source>
</evidence>
<protein>
    <recommendedName>
        <fullName evidence="4">DUF5872 domain-containing protein</fullName>
    </recommendedName>
</protein>
<dbReference type="AlphaFoldDB" id="A0A9W9EQQ0"/>
<proteinExistence type="predicted"/>
<comment type="caution">
    <text evidence="2">The sequence shown here is derived from an EMBL/GenBank/DDBJ whole genome shotgun (WGS) entry which is preliminary data.</text>
</comment>
<dbReference type="EMBL" id="JAPMSZ010000010">
    <property type="protein sequence ID" value="KAJ5086257.1"/>
    <property type="molecule type" value="Genomic_DNA"/>
</dbReference>
<gene>
    <name evidence="2" type="ORF">NUU61_007564</name>
</gene>
<evidence type="ECO:0000256" key="1">
    <source>
        <dbReference type="SAM" id="MobiDB-lite"/>
    </source>
</evidence>
<feature type="compositionally biased region" description="Basic and acidic residues" evidence="1">
    <location>
        <begin position="10"/>
        <end position="26"/>
    </location>
</feature>
<feature type="compositionally biased region" description="Acidic residues" evidence="1">
    <location>
        <begin position="124"/>
        <end position="133"/>
    </location>
</feature>
<reference evidence="2" key="1">
    <citation type="submission" date="2022-11" db="EMBL/GenBank/DDBJ databases">
        <authorList>
            <person name="Petersen C."/>
        </authorList>
    </citation>
    <scope>NUCLEOTIDE SEQUENCE</scope>
    <source>
        <strain evidence="2">IBT 34128</strain>
    </source>
</reference>
<feature type="region of interest" description="Disordered" evidence="1">
    <location>
        <begin position="1"/>
        <end position="33"/>
    </location>
</feature>
<accession>A0A9W9EQQ0</accession>
<keyword evidence="3" id="KW-1185">Reference proteome</keyword>
<feature type="compositionally biased region" description="Basic and acidic residues" evidence="1">
    <location>
        <begin position="61"/>
        <end position="73"/>
    </location>
</feature>
<feature type="compositionally biased region" description="Polar residues" evidence="1">
    <location>
        <begin position="49"/>
        <end position="60"/>
    </location>
</feature>
<evidence type="ECO:0000313" key="2">
    <source>
        <dbReference type="EMBL" id="KAJ5086257.1"/>
    </source>
</evidence>
<dbReference type="Proteomes" id="UP001141434">
    <property type="component" value="Unassembled WGS sequence"/>
</dbReference>
<sequence>MPSDKYINPDLRDQIKQEIHGGDKGGKTGQWSARKAQLVASEYKKRGGNYTTSKDQAQDASQKHLDQWTKEEWQTQEGSGTARQADDTRKRYLPKQAWEAMSNTEKARSARRKASDAVASDNQDTSEDEEQSS</sequence>
<dbReference type="GeneID" id="81397258"/>
<organism evidence="2 3">
    <name type="scientific">Penicillium alfredii</name>
    <dbReference type="NCBI Taxonomy" id="1506179"/>
    <lineage>
        <taxon>Eukaryota</taxon>
        <taxon>Fungi</taxon>
        <taxon>Dikarya</taxon>
        <taxon>Ascomycota</taxon>
        <taxon>Pezizomycotina</taxon>
        <taxon>Eurotiomycetes</taxon>
        <taxon>Eurotiomycetidae</taxon>
        <taxon>Eurotiales</taxon>
        <taxon>Aspergillaceae</taxon>
        <taxon>Penicillium</taxon>
    </lineage>
</organism>